<dbReference type="Proteomes" id="UP001165293">
    <property type="component" value="Unassembled WGS sequence"/>
</dbReference>
<dbReference type="Gene3D" id="3.40.50.150">
    <property type="entry name" value="Vaccinia Virus protein VP39"/>
    <property type="match status" value="1"/>
</dbReference>
<evidence type="ECO:0000313" key="1">
    <source>
        <dbReference type="EMBL" id="MCC8362498.1"/>
    </source>
</evidence>
<dbReference type="Pfam" id="PF13489">
    <property type="entry name" value="Methyltransf_23"/>
    <property type="match status" value="1"/>
</dbReference>
<evidence type="ECO:0000313" key="2">
    <source>
        <dbReference type="Proteomes" id="UP001165293"/>
    </source>
</evidence>
<keyword evidence="1" id="KW-0489">Methyltransferase</keyword>
<reference evidence="1" key="1">
    <citation type="submission" date="2021-10" db="EMBL/GenBank/DDBJ databases">
        <authorList>
            <person name="Lyu M."/>
            <person name="Wang X."/>
            <person name="Meng X."/>
            <person name="Xu K."/>
        </authorList>
    </citation>
    <scope>NUCLEOTIDE SEQUENCE</scope>
    <source>
        <strain evidence="1">A6</strain>
    </source>
</reference>
<dbReference type="EMBL" id="JAJGAK010000001">
    <property type="protein sequence ID" value="MCC8362498.1"/>
    <property type="molecule type" value="Genomic_DNA"/>
</dbReference>
<dbReference type="CDD" id="cd02440">
    <property type="entry name" value="AdoMet_MTases"/>
    <property type="match status" value="1"/>
</dbReference>
<dbReference type="RefSeq" id="WP_230526098.1">
    <property type="nucleotide sequence ID" value="NZ_JAJGAK010000001.1"/>
</dbReference>
<accession>A0ABS8JFV9</accession>
<dbReference type="GO" id="GO:0032259">
    <property type="term" value="P:methylation"/>
    <property type="evidence" value="ECO:0007669"/>
    <property type="project" value="UniProtKB-KW"/>
</dbReference>
<sequence length="223" mass="24683">MTRDAGVDVYAHANPVFVRAVRAHAGQPEVLDVGCWNGTLGRVLVREANAIVDGIERDATQAQQARAAGYRRVDVADLDDGVPAADGRTYDFLLFGDVLEHLVQPERVLADLVPRLKPGGRAILSLPNIAFAANRLTHLLGRWDYKDYGILDRTHLRFFTKDTMVALIEGAGLRVVRIDGYVGLHKYPALIREPLRFLGRVWPSLFAIQIVLEAVPARGAEER</sequence>
<dbReference type="GO" id="GO:0008168">
    <property type="term" value="F:methyltransferase activity"/>
    <property type="evidence" value="ECO:0007669"/>
    <property type="project" value="UniProtKB-KW"/>
</dbReference>
<dbReference type="PANTHER" id="PTHR43861">
    <property type="entry name" value="TRANS-ACONITATE 2-METHYLTRANSFERASE-RELATED"/>
    <property type="match status" value="1"/>
</dbReference>
<name>A0ABS8JFV9_9GAMM</name>
<keyword evidence="2" id="KW-1185">Reference proteome</keyword>
<comment type="caution">
    <text evidence="1">The sequence shown here is derived from an EMBL/GenBank/DDBJ whole genome shotgun (WGS) entry which is preliminary data.</text>
</comment>
<protein>
    <submittedName>
        <fullName evidence="1">Methyltransferase domain-containing protein</fullName>
    </submittedName>
</protein>
<keyword evidence="1" id="KW-0808">Transferase</keyword>
<dbReference type="InterPro" id="IPR029063">
    <property type="entry name" value="SAM-dependent_MTases_sf"/>
</dbReference>
<gene>
    <name evidence="1" type="ORF">LK996_05350</name>
</gene>
<proteinExistence type="predicted"/>
<dbReference type="SUPFAM" id="SSF53335">
    <property type="entry name" value="S-adenosyl-L-methionine-dependent methyltransferases"/>
    <property type="match status" value="1"/>
</dbReference>
<organism evidence="1 2">
    <name type="scientific">Noviluteimonas lactosilytica</name>
    <dbReference type="NCBI Taxonomy" id="2888523"/>
    <lineage>
        <taxon>Bacteria</taxon>
        <taxon>Pseudomonadati</taxon>
        <taxon>Pseudomonadota</taxon>
        <taxon>Gammaproteobacteria</taxon>
        <taxon>Lysobacterales</taxon>
        <taxon>Lysobacteraceae</taxon>
        <taxon>Noviluteimonas</taxon>
    </lineage>
</organism>